<dbReference type="InterPro" id="IPR036179">
    <property type="entry name" value="Ig-like_dom_sf"/>
</dbReference>
<evidence type="ECO:0000256" key="3">
    <source>
        <dbReference type="ARBA" id="ARBA00023157"/>
    </source>
</evidence>
<evidence type="ECO:0000313" key="8">
    <source>
        <dbReference type="EMBL" id="VDI69931.1"/>
    </source>
</evidence>
<dbReference type="EMBL" id="UYJE01009097">
    <property type="protein sequence ID" value="VDI69931.1"/>
    <property type="molecule type" value="Genomic_DNA"/>
</dbReference>
<dbReference type="GO" id="GO:0005886">
    <property type="term" value="C:plasma membrane"/>
    <property type="evidence" value="ECO:0007669"/>
    <property type="project" value="TreeGrafter"/>
</dbReference>
<dbReference type="GO" id="GO:0098609">
    <property type="term" value="P:cell-cell adhesion"/>
    <property type="evidence" value="ECO:0007669"/>
    <property type="project" value="TreeGrafter"/>
</dbReference>
<dbReference type="GO" id="GO:0050839">
    <property type="term" value="F:cell adhesion molecule binding"/>
    <property type="evidence" value="ECO:0007669"/>
    <property type="project" value="TreeGrafter"/>
</dbReference>
<keyword evidence="6" id="KW-0732">Signal</keyword>
<feature type="domain" description="Ig-like" evidence="7">
    <location>
        <begin position="134"/>
        <end position="220"/>
    </location>
</feature>
<accession>A0A8B6GXD8</accession>
<dbReference type="PANTHER" id="PTHR11640">
    <property type="entry name" value="NEPHRIN"/>
    <property type="match status" value="1"/>
</dbReference>
<dbReference type="SUPFAM" id="SSF48726">
    <property type="entry name" value="Immunoglobulin"/>
    <property type="match status" value="3"/>
</dbReference>
<dbReference type="InterPro" id="IPR051275">
    <property type="entry name" value="Cell_adhesion_signaling"/>
</dbReference>
<dbReference type="Proteomes" id="UP000596742">
    <property type="component" value="Unassembled WGS sequence"/>
</dbReference>
<keyword evidence="3" id="KW-1015">Disulfide bond</keyword>
<evidence type="ECO:0000313" key="9">
    <source>
        <dbReference type="Proteomes" id="UP000596742"/>
    </source>
</evidence>
<name>A0A8B6GXD8_MYTGA</name>
<evidence type="ECO:0000256" key="2">
    <source>
        <dbReference type="ARBA" id="ARBA00023136"/>
    </source>
</evidence>
<dbReference type="SMART" id="SM00409">
    <property type="entry name" value="IG"/>
    <property type="match status" value="4"/>
</dbReference>
<dbReference type="GO" id="GO:0005911">
    <property type="term" value="C:cell-cell junction"/>
    <property type="evidence" value="ECO:0007669"/>
    <property type="project" value="TreeGrafter"/>
</dbReference>
<dbReference type="SMART" id="SM00408">
    <property type="entry name" value="IGc2"/>
    <property type="match status" value="3"/>
</dbReference>
<evidence type="ECO:0000256" key="5">
    <source>
        <dbReference type="ARBA" id="ARBA00023319"/>
    </source>
</evidence>
<evidence type="ECO:0000256" key="1">
    <source>
        <dbReference type="ARBA" id="ARBA00004479"/>
    </source>
</evidence>
<dbReference type="InterPro" id="IPR013783">
    <property type="entry name" value="Ig-like_fold"/>
</dbReference>
<keyword evidence="4" id="KW-0325">Glycoprotein</keyword>
<dbReference type="Pfam" id="PF13927">
    <property type="entry name" value="Ig_3"/>
    <property type="match status" value="2"/>
</dbReference>
<evidence type="ECO:0000256" key="6">
    <source>
        <dbReference type="SAM" id="SignalP"/>
    </source>
</evidence>
<keyword evidence="5" id="KW-0393">Immunoglobulin domain</keyword>
<feature type="signal peptide" evidence="6">
    <location>
        <begin position="1"/>
        <end position="18"/>
    </location>
</feature>
<dbReference type="PROSITE" id="PS50835">
    <property type="entry name" value="IG_LIKE"/>
    <property type="match status" value="3"/>
</dbReference>
<dbReference type="AlphaFoldDB" id="A0A8B6GXD8"/>
<feature type="domain" description="Ig-like" evidence="7">
    <location>
        <begin position="315"/>
        <end position="401"/>
    </location>
</feature>
<dbReference type="Gene3D" id="2.60.40.10">
    <property type="entry name" value="Immunoglobulins"/>
    <property type="match status" value="3"/>
</dbReference>
<comment type="caution">
    <text evidence="8">The sequence shown here is derived from an EMBL/GenBank/DDBJ whole genome shotgun (WGS) entry which is preliminary data.</text>
</comment>
<feature type="chain" id="PRO_5032754910" description="Ig-like domain-containing protein" evidence="6">
    <location>
        <begin position="19"/>
        <end position="405"/>
    </location>
</feature>
<comment type="subcellular location">
    <subcellularLocation>
        <location evidence="1">Membrane</location>
        <topology evidence="1">Single-pass type I membrane protein</topology>
    </subcellularLocation>
</comment>
<feature type="non-terminal residue" evidence="8">
    <location>
        <position position="405"/>
    </location>
</feature>
<gene>
    <name evidence="8" type="ORF">MGAL_10B042097</name>
</gene>
<feature type="domain" description="Ig-like" evidence="7">
    <location>
        <begin position="227"/>
        <end position="313"/>
    </location>
</feature>
<dbReference type="InterPro" id="IPR003598">
    <property type="entry name" value="Ig_sub2"/>
</dbReference>
<keyword evidence="9" id="KW-1185">Reference proteome</keyword>
<dbReference type="InterPro" id="IPR003599">
    <property type="entry name" value="Ig_sub"/>
</dbReference>
<protein>
    <recommendedName>
        <fullName evidence="7">Ig-like domain-containing protein</fullName>
    </recommendedName>
</protein>
<evidence type="ECO:0000259" key="7">
    <source>
        <dbReference type="PROSITE" id="PS50835"/>
    </source>
</evidence>
<evidence type="ECO:0000256" key="4">
    <source>
        <dbReference type="ARBA" id="ARBA00023180"/>
    </source>
</evidence>
<reference evidence="8" key="1">
    <citation type="submission" date="2018-11" db="EMBL/GenBank/DDBJ databases">
        <authorList>
            <person name="Alioto T."/>
            <person name="Alioto T."/>
        </authorList>
    </citation>
    <scope>NUCLEOTIDE SEQUENCE</scope>
</reference>
<dbReference type="OrthoDB" id="6143670at2759"/>
<organism evidence="8 9">
    <name type="scientific">Mytilus galloprovincialis</name>
    <name type="common">Mediterranean mussel</name>
    <dbReference type="NCBI Taxonomy" id="29158"/>
    <lineage>
        <taxon>Eukaryota</taxon>
        <taxon>Metazoa</taxon>
        <taxon>Spiralia</taxon>
        <taxon>Lophotrochozoa</taxon>
        <taxon>Mollusca</taxon>
        <taxon>Bivalvia</taxon>
        <taxon>Autobranchia</taxon>
        <taxon>Pteriomorphia</taxon>
        <taxon>Mytilida</taxon>
        <taxon>Mytiloidea</taxon>
        <taxon>Mytilidae</taxon>
        <taxon>Mytilinae</taxon>
        <taxon>Mytilus</taxon>
    </lineage>
</organism>
<dbReference type="PANTHER" id="PTHR11640:SF31">
    <property type="entry name" value="IRREGULAR CHIASM C-ROUGHEST PROTEIN-RELATED"/>
    <property type="match status" value="1"/>
</dbReference>
<sequence length="405" mass="45414">MVYLRLFITFSSLHELVSVYLKTNVVYVSNGDSIILECKVLPNVKSAWEIQIPNVNASNIPYDELRALTDGNEINPNISNINKLAIVGNISEGDYNLEIQNVASSEEGKYRCSQRINKNEIREHLLFLKIKVKPKNIKILRSKNEVIEGEEGNLLNLTCSVESGIPPETITWYKRSSPVKSGGPSVLTISFIPTRHHHNEQFSCKVEADSLLTPIRINITLDIKYNPSVTFNTSNHIIVTENSNITLLCYSDGNPLVKKMKIENERNQVLTHCPKSTCKFTIFKIKREAAGLYKCSARNTIGTADTVVHVNVTYPPSVAVEQDKGRTELQCNPDGNPPRYTFHLWEHQSKFGETIRTLNGSKYLKLLSSLEKYQLNGIYICKVDNGVADINGSIVQSGETSVQLS</sequence>
<dbReference type="InterPro" id="IPR007110">
    <property type="entry name" value="Ig-like_dom"/>
</dbReference>
<keyword evidence="2" id="KW-0472">Membrane</keyword>
<proteinExistence type="predicted"/>